<gene>
    <name evidence="2" type="ORF">YC6258_02272</name>
</gene>
<protein>
    <submittedName>
        <fullName evidence="2">Uncharacterized protein</fullName>
    </submittedName>
</protein>
<dbReference type="STRING" id="1445510.YC6258_02272"/>
<keyword evidence="3" id="KW-1185">Reference proteome</keyword>
<feature type="transmembrane region" description="Helical" evidence="1">
    <location>
        <begin position="60"/>
        <end position="79"/>
    </location>
</feature>
<dbReference type="HOGENOM" id="CLU_2180317_0_0_6"/>
<dbReference type="Proteomes" id="UP000032266">
    <property type="component" value="Chromosome"/>
</dbReference>
<organism evidence="2 3">
    <name type="scientific">Gynuella sunshinyii YC6258</name>
    <dbReference type="NCBI Taxonomy" id="1445510"/>
    <lineage>
        <taxon>Bacteria</taxon>
        <taxon>Pseudomonadati</taxon>
        <taxon>Pseudomonadota</taxon>
        <taxon>Gammaproteobacteria</taxon>
        <taxon>Oceanospirillales</taxon>
        <taxon>Saccharospirillaceae</taxon>
        <taxon>Gynuella</taxon>
    </lineage>
</organism>
<dbReference type="KEGG" id="gsn:YC6258_02272"/>
<evidence type="ECO:0000313" key="3">
    <source>
        <dbReference type="Proteomes" id="UP000032266"/>
    </source>
</evidence>
<proteinExistence type="predicted"/>
<evidence type="ECO:0000256" key="1">
    <source>
        <dbReference type="SAM" id="Phobius"/>
    </source>
</evidence>
<dbReference type="AlphaFoldDB" id="A0A0C5V4A9"/>
<accession>A0A0C5V4A9</accession>
<sequence length="108" mass="11492">MELLLALLIMITVMVIPVKLAASMVGAKNTGFFTCLGALIVASIIQLMAIRIVPALSEQLGILLSLPLTAVAYMMVLDTSFLKGILIAVLQGFILVLMTFLLAGLLVF</sequence>
<dbReference type="EMBL" id="CP007142">
    <property type="protein sequence ID" value="AJQ94310.1"/>
    <property type="molecule type" value="Genomic_DNA"/>
</dbReference>
<feature type="transmembrane region" description="Helical" evidence="1">
    <location>
        <begin position="31"/>
        <end position="53"/>
    </location>
</feature>
<keyword evidence="1" id="KW-0812">Transmembrane</keyword>
<feature type="transmembrane region" description="Helical" evidence="1">
    <location>
        <begin position="85"/>
        <end position="107"/>
    </location>
</feature>
<reference evidence="2 3" key="1">
    <citation type="submission" date="2014-01" db="EMBL/GenBank/DDBJ databases">
        <title>Full genme sequencing of cellulolytic bacterium Gynuella sunshinyii YC6258T gen. nov., sp. nov.</title>
        <authorList>
            <person name="Khan H."/>
            <person name="Chung E.J."/>
            <person name="Chung Y.R."/>
        </authorList>
    </citation>
    <scope>NUCLEOTIDE SEQUENCE [LARGE SCALE GENOMIC DNA]</scope>
    <source>
        <strain evidence="2 3">YC6258</strain>
    </source>
</reference>
<dbReference type="OrthoDB" id="6198785at2"/>
<keyword evidence="1" id="KW-1133">Transmembrane helix</keyword>
<evidence type="ECO:0000313" key="2">
    <source>
        <dbReference type="EMBL" id="AJQ94310.1"/>
    </source>
</evidence>
<keyword evidence="1" id="KW-0472">Membrane</keyword>
<name>A0A0C5V4A9_9GAMM</name>
<dbReference type="RefSeq" id="WP_044616865.1">
    <property type="nucleotide sequence ID" value="NZ_CP007142.1"/>
</dbReference>